<feature type="compositionally biased region" description="Basic and acidic residues" evidence="1">
    <location>
        <begin position="11"/>
        <end position="24"/>
    </location>
</feature>
<reference evidence="4" key="1">
    <citation type="journal article" date="2019" name="Int. J. Syst. Evol. Microbiol.">
        <title>The Global Catalogue of Microorganisms (GCM) 10K type strain sequencing project: providing services to taxonomists for standard genome sequencing and annotation.</title>
        <authorList>
            <consortium name="The Broad Institute Genomics Platform"/>
            <consortium name="The Broad Institute Genome Sequencing Center for Infectious Disease"/>
            <person name="Wu L."/>
            <person name="Ma J."/>
        </authorList>
    </citation>
    <scope>NUCLEOTIDE SEQUENCE [LARGE SCALE GENOMIC DNA]</scope>
    <source>
        <strain evidence="4">CCM 8749</strain>
    </source>
</reference>
<feature type="compositionally biased region" description="Basic and acidic residues" evidence="1">
    <location>
        <begin position="116"/>
        <end position="130"/>
    </location>
</feature>
<name>A0ABW1ITU8_9BACL</name>
<feature type="transmembrane region" description="Helical" evidence="2">
    <location>
        <begin position="149"/>
        <end position="174"/>
    </location>
</feature>
<evidence type="ECO:0008006" key="5">
    <source>
        <dbReference type="Google" id="ProtNLM"/>
    </source>
</evidence>
<keyword evidence="2" id="KW-1133">Transmembrane helix</keyword>
<evidence type="ECO:0000256" key="1">
    <source>
        <dbReference type="SAM" id="MobiDB-lite"/>
    </source>
</evidence>
<accession>A0ABW1ITU8</accession>
<proteinExistence type="predicted"/>
<sequence>MNNKSTITYRFNHDNEYEPKRQKQDSSPGKIIPLRQEEFTVREDESQEIIVEQREQTHMPINPNGPSSVLNEFTQDFGTWSSPFETEVERLERMIRESDQHVQNKPPEASQGNQDLPKHSIPDEPDHIPIIDDQIYSRSKVYSRSTVPWFKLVTSIGGAVITGAVFGLFVLQMFTGSDVVNQENANGGEQNAQIIREGDVSGNSSQAEPVNHNSGSVQISYPGQTYYLLQHGIFSGDEGAQQAIQGLKEAGFAAAVQKGDQQAVFAGLTLNRDDALFISHLLQDENKEVYVKTFQLPAVDRVYWSGNSGKEFSDYLLESADLIKVVSTISMVHLEAEEASPLEDTTMDTIQASHQVWSQLASAAAKGAGEEQQKLIQQMNNLMDTAVATLGEYKKNPAKAYLWQAQSAAMEFVLLEQQLLDQIAVK</sequence>
<evidence type="ECO:0000313" key="3">
    <source>
        <dbReference type="EMBL" id="MFC5988456.1"/>
    </source>
</evidence>
<feature type="region of interest" description="Disordered" evidence="1">
    <location>
        <begin position="98"/>
        <end position="130"/>
    </location>
</feature>
<dbReference type="Proteomes" id="UP001596250">
    <property type="component" value="Unassembled WGS sequence"/>
</dbReference>
<dbReference type="RefSeq" id="WP_379895925.1">
    <property type="nucleotide sequence ID" value="NZ_CBCSCT010000014.1"/>
</dbReference>
<keyword evidence="2" id="KW-0472">Membrane</keyword>
<gene>
    <name evidence="3" type="ORF">ACFPXP_18795</name>
</gene>
<evidence type="ECO:0000256" key="2">
    <source>
        <dbReference type="SAM" id="Phobius"/>
    </source>
</evidence>
<evidence type="ECO:0000313" key="4">
    <source>
        <dbReference type="Proteomes" id="UP001596250"/>
    </source>
</evidence>
<keyword evidence="4" id="KW-1185">Reference proteome</keyword>
<organism evidence="3 4">
    <name type="scientific">Marinicrinis lubricantis</name>
    <dbReference type="NCBI Taxonomy" id="2086470"/>
    <lineage>
        <taxon>Bacteria</taxon>
        <taxon>Bacillati</taxon>
        <taxon>Bacillota</taxon>
        <taxon>Bacilli</taxon>
        <taxon>Bacillales</taxon>
        <taxon>Paenibacillaceae</taxon>
    </lineage>
</organism>
<keyword evidence="2" id="KW-0812">Transmembrane</keyword>
<dbReference type="EMBL" id="JBHSQV010000181">
    <property type="protein sequence ID" value="MFC5988456.1"/>
    <property type="molecule type" value="Genomic_DNA"/>
</dbReference>
<comment type="caution">
    <text evidence="3">The sequence shown here is derived from an EMBL/GenBank/DDBJ whole genome shotgun (WGS) entry which is preliminary data.</text>
</comment>
<protein>
    <recommendedName>
        <fullName evidence="5">SPOR domain-containing protein</fullName>
    </recommendedName>
</protein>
<feature type="region of interest" description="Disordered" evidence="1">
    <location>
        <begin position="1"/>
        <end position="31"/>
    </location>
</feature>